<evidence type="ECO:0000256" key="6">
    <source>
        <dbReference type="ARBA" id="ARBA00022691"/>
    </source>
</evidence>
<name>M1VEC3_CYAM1</name>
<evidence type="ECO:0000256" key="8">
    <source>
        <dbReference type="ARBA" id="ARBA00022824"/>
    </source>
</evidence>
<evidence type="ECO:0000256" key="13">
    <source>
        <dbReference type="ARBA" id="ARBA00023264"/>
    </source>
</evidence>
<reference evidence="16 17" key="2">
    <citation type="journal article" date="2007" name="BMC Biol.">
        <title>A 100%-complete sequence reveals unusually simple genomic features in the hot-spring red alga Cyanidioschyzon merolae.</title>
        <authorList>
            <person name="Nozaki H."/>
            <person name="Takano H."/>
            <person name="Misumi O."/>
            <person name="Terasawa K."/>
            <person name="Matsuzaki M."/>
            <person name="Maruyama S."/>
            <person name="Nishida K."/>
            <person name="Yagisawa F."/>
            <person name="Yoshida Y."/>
            <person name="Fujiwara T."/>
            <person name="Takio S."/>
            <person name="Tamura K."/>
            <person name="Chung S.J."/>
            <person name="Nakamura S."/>
            <person name="Kuroiwa H."/>
            <person name="Tanaka K."/>
            <person name="Sato N."/>
            <person name="Kuroiwa T."/>
        </authorList>
    </citation>
    <scope>NUCLEOTIDE SEQUENCE [LARGE SCALE GENOMIC DNA]</scope>
    <source>
        <strain evidence="16 17">10D</strain>
    </source>
</reference>
<evidence type="ECO:0000256" key="4">
    <source>
        <dbReference type="ARBA" id="ARBA00022603"/>
    </source>
</evidence>
<keyword evidence="17" id="KW-1185">Reference proteome</keyword>
<keyword evidence="7 14" id="KW-0812">Transmembrane</keyword>
<dbReference type="Gene3D" id="1.20.120.1630">
    <property type="match status" value="1"/>
</dbReference>
<keyword evidence="13 14" id="KW-1208">Phospholipid metabolism</keyword>
<evidence type="ECO:0000256" key="11">
    <source>
        <dbReference type="ARBA" id="ARBA00023136"/>
    </source>
</evidence>
<feature type="binding site" evidence="14">
    <location>
        <begin position="179"/>
        <end position="181"/>
    </location>
    <ligand>
        <name>S-adenosyl-L-methionine</name>
        <dbReference type="ChEBI" id="CHEBI:59789"/>
    </ligand>
</feature>
<dbReference type="RefSeq" id="XP_005535109.1">
    <property type="nucleotide sequence ID" value="XM_005535052.1"/>
</dbReference>
<keyword evidence="3 14" id="KW-0444">Lipid biosynthesis</keyword>
<evidence type="ECO:0000256" key="7">
    <source>
        <dbReference type="ARBA" id="ARBA00022692"/>
    </source>
</evidence>
<evidence type="ECO:0000256" key="12">
    <source>
        <dbReference type="ARBA" id="ARBA00023209"/>
    </source>
</evidence>
<feature type="topological domain" description="Lumenal" evidence="14">
    <location>
        <begin position="1"/>
        <end position="85"/>
    </location>
</feature>
<protein>
    <recommendedName>
        <fullName evidence="14">Phosphatidylethanolamine N-methyltransferase</fullName>
        <shortName evidence="14">PEAMT</shortName>
        <shortName evidence="14">PEMT</shortName>
        <ecNumber evidence="14">2.1.1.17</ecNumber>
        <ecNumber evidence="14">2.1.1.71</ecNumber>
    </recommendedName>
    <alternativeName>
        <fullName evidence="14">Phospholipid methyltransferase</fullName>
        <shortName evidence="14">PLMT</shortName>
    </alternativeName>
</protein>
<evidence type="ECO:0000256" key="14">
    <source>
        <dbReference type="HAMAP-Rule" id="MF_03216"/>
    </source>
</evidence>
<dbReference type="EC" id="2.1.1.17" evidence="14"/>
<dbReference type="GO" id="GO:0000773">
    <property type="term" value="F:phosphatidyl-N-methylethanolamine N-methyltransferase activity"/>
    <property type="evidence" value="ECO:0007669"/>
    <property type="project" value="UniProtKB-UniRule"/>
</dbReference>
<comment type="caution">
    <text evidence="14">Lacks conserved residue(s) required for the propagation of feature annotation.</text>
</comment>
<comment type="function">
    <text evidence="14">Catalyzes the three sequential steps of the methylation pathway for the biosynthesis of phosphatidylcholine, a critical and essential component for membrane structure. Uses S-adenosylmethionine (S-adenosyl-L-methionine, SAM or AdoMet) as the methyl group donor for the methylation of phosphatidylethanolamine (1,2-diacyl-sn-glycero-3-phosphoethanolamine, PE) to phosphatidylmonomethylethanolamine (1,2-diacyl-sn-glycero-3-phospho-N-methylethanolamine, PMME), PMME to phosphatidyldimethylethanolamine (1,2-diacyl-sn-glycero-3-phospho-N,N-dimethylethanolamine, PDME), and PDME to phosphatidylcholine (1,2-diacyl-sn-glycero-3-phosphocholine, PC), producing S-adenosyl-L-homocysteine in each step.</text>
</comment>
<evidence type="ECO:0000256" key="9">
    <source>
        <dbReference type="ARBA" id="ARBA00022989"/>
    </source>
</evidence>
<dbReference type="GeneID" id="16992121"/>
<keyword evidence="10 14" id="KW-0443">Lipid metabolism</keyword>
<evidence type="ECO:0000256" key="3">
    <source>
        <dbReference type="ARBA" id="ARBA00022516"/>
    </source>
</evidence>
<feature type="intramembrane region" description="Helical" evidence="14">
    <location>
        <begin position="86"/>
        <end position="106"/>
    </location>
</feature>
<dbReference type="Proteomes" id="UP000007014">
    <property type="component" value="Chromosome 1"/>
</dbReference>
<comment type="pathway">
    <text evidence="1 14">Phospholipid metabolism; phosphatidylcholine biosynthesis.</text>
</comment>
<dbReference type="UniPathway" id="UPA00753"/>
<dbReference type="InterPro" id="IPR007318">
    <property type="entry name" value="Phopholipid_MeTrfase"/>
</dbReference>
<comment type="similarity">
    <text evidence="14">Belongs to the class VI-like SAM-binding methyltransferase superfamily. PEMT/PEM2 methyltransferase family.</text>
</comment>
<dbReference type="OrthoDB" id="3641at2759"/>
<keyword evidence="12 14" id="KW-0594">Phospholipid biosynthesis</keyword>
<keyword evidence="14" id="KW-0496">Mitochondrion</keyword>
<dbReference type="InterPro" id="IPR024960">
    <property type="entry name" value="PEMT/MFAP"/>
</dbReference>
<keyword evidence="11 14" id="KW-0472">Membrane</keyword>
<dbReference type="Pfam" id="PF04191">
    <property type="entry name" value="PEMT"/>
    <property type="match status" value="1"/>
</dbReference>
<feature type="topological domain" description="Lumenal" evidence="14">
    <location>
        <begin position="107"/>
        <end position="118"/>
    </location>
</feature>
<evidence type="ECO:0000256" key="10">
    <source>
        <dbReference type="ARBA" id="ARBA00023098"/>
    </source>
</evidence>
<comment type="catalytic activity">
    <reaction evidence="14">
        <text>a 1,2-diacyl-sn-glycero-3-phospho-N,N-dimethylethanolamine + S-adenosyl-L-methionine = a 1,2-diacyl-sn-glycero-3-phosphocholine + S-adenosyl-L-homocysteine + H(+)</text>
        <dbReference type="Rhea" id="RHEA:32739"/>
        <dbReference type="ChEBI" id="CHEBI:15378"/>
        <dbReference type="ChEBI" id="CHEBI:57643"/>
        <dbReference type="ChEBI" id="CHEBI:57856"/>
        <dbReference type="ChEBI" id="CHEBI:59789"/>
        <dbReference type="ChEBI" id="CHEBI:64572"/>
    </reaction>
</comment>
<evidence type="ECO:0000256" key="1">
    <source>
        <dbReference type="ARBA" id="ARBA00004969"/>
    </source>
</evidence>
<feature type="transmembrane region" description="Helical" evidence="15">
    <location>
        <begin position="31"/>
        <end position="53"/>
    </location>
</feature>
<accession>M1VEC3</accession>
<comment type="subcellular location">
    <subcellularLocation>
        <location evidence="14">Endoplasmic reticulum membrane</location>
        <topology evidence="14">Multi-pass membrane protein</topology>
    </subcellularLocation>
    <subcellularLocation>
        <location evidence="14">Mitochondrion membrane</location>
        <topology evidence="14">Multi-pass membrane protein</topology>
    </subcellularLocation>
</comment>
<sequence length="311" mass="35975">MLALDRWLQETPILLEGASPDLKRQRLRRSLLWALLSLVASHLLCYLDVPAFLEIAEHQLKAPVLFLREHRARSVSSTALVRLDHSDVRAALISIILAPILWNGLARLEYHYRLWTRMTRGRSVFAHRLFSLFIIACSTIREYCIHRAVRTSSVWSLTHLHHGAEIARVLRFWGAFLYTTGAVLSLSGFWRLRLYTYMPEYFGLFCSEMVSSFPFNVFSDPMYLGSALMHFGYALWCRSSTGLVLAVVLSLVYWVAARLIEEPFMYKLYAEEFRRRGMEQQREHLEHSVDIIRSTTACVKMASVHASKKCT</sequence>
<proteinExistence type="inferred from homology"/>
<dbReference type="GO" id="GO:0006656">
    <property type="term" value="P:phosphatidylcholine biosynthetic process"/>
    <property type="evidence" value="ECO:0007669"/>
    <property type="project" value="UniProtKB-UniRule"/>
</dbReference>
<evidence type="ECO:0000313" key="17">
    <source>
        <dbReference type="Proteomes" id="UP000007014"/>
    </source>
</evidence>
<dbReference type="eggNOG" id="KOG4142">
    <property type="taxonomic scope" value="Eukaryota"/>
</dbReference>
<dbReference type="PROSITE" id="PS51599">
    <property type="entry name" value="SAM_PEMT_PEM2"/>
    <property type="match status" value="1"/>
</dbReference>
<dbReference type="EC" id="2.1.1.71" evidence="14"/>
<dbReference type="GO" id="GO:0031966">
    <property type="term" value="C:mitochondrial membrane"/>
    <property type="evidence" value="ECO:0007669"/>
    <property type="project" value="UniProtKB-SubCell"/>
</dbReference>
<dbReference type="EMBL" id="AP006483">
    <property type="protein sequence ID" value="BAM78823.1"/>
    <property type="molecule type" value="Genomic_DNA"/>
</dbReference>
<keyword evidence="5 14" id="KW-0808">Transferase</keyword>
<feature type="binding site" evidence="14">
    <location>
        <begin position="261"/>
        <end position="262"/>
    </location>
    <ligand>
        <name>S-adenosyl-L-methionine</name>
        <dbReference type="ChEBI" id="CHEBI:59789"/>
    </ligand>
</feature>
<gene>
    <name evidence="16" type="ORF">CYME_CMA134C</name>
</gene>
<comment type="catalytic activity">
    <reaction evidence="14">
        <text>a 1,2-diacyl-sn-glycero-3-phosphoethanolamine + S-adenosyl-L-methionine = a 1,2-diacyl-sn-glycero-3-phospho-N-methylethanolamine + S-adenosyl-L-homocysteine + H(+)</text>
        <dbReference type="Rhea" id="RHEA:11164"/>
        <dbReference type="ChEBI" id="CHEBI:15378"/>
        <dbReference type="ChEBI" id="CHEBI:57856"/>
        <dbReference type="ChEBI" id="CHEBI:59789"/>
        <dbReference type="ChEBI" id="CHEBI:64573"/>
        <dbReference type="ChEBI" id="CHEBI:64612"/>
        <dbReference type="EC" id="2.1.1.17"/>
    </reaction>
</comment>
<dbReference type="HOGENOM" id="CLU_895339_0_0_1"/>
<comment type="catalytic activity">
    <reaction evidence="14">
        <text>a 1,2-diacyl-sn-glycero-3-phospho-N-methylethanolamine + S-adenosyl-L-methionine = a 1,2-diacyl-sn-glycero-3-phospho-N,N-dimethylethanolamine + S-adenosyl-L-homocysteine + H(+)</text>
        <dbReference type="Rhea" id="RHEA:32735"/>
        <dbReference type="ChEBI" id="CHEBI:15378"/>
        <dbReference type="ChEBI" id="CHEBI:57856"/>
        <dbReference type="ChEBI" id="CHEBI:59789"/>
        <dbReference type="ChEBI" id="CHEBI:64572"/>
        <dbReference type="ChEBI" id="CHEBI:64573"/>
        <dbReference type="EC" id="2.1.1.71"/>
    </reaction>
</comment>
<dbReference type="GO" id="GO:0005789">
    <property type="term" value="C:endoplasmic reticulum membrane"/>
    <property type="evidence" value="ECO:0007669"/>
    <property type="project" value="UniProtKB-SubCell"/>
</dbReference>
<keyword evidence="8 14" id="KW-0256">Endoplasmic reticulum</keyword>
<dbReference type="Gramene" id="CMA134CT">
    <property type="protein sequence ID" value="CMA134CT"/>
    <property type="gene ID" value="CMA134C"/>
</dbReference>
<dbReference type="PANTHER" id="PTHR15458:SF5">
    <property type="entry name" value="PHOSPHATIDYLETHANOLAMINE N-METHYLTRANSFERASE"/>
    <property type="match status" value="1"/>
</dbReference>
<keyword evidence="9 14" id="KW-1133">Transmembrane helix</keyword>
<comment type="pathway">
    <text evidence="2">Lipid metabolism.</text>
</comment>
<evidence type="ECO:0000313" key="16">
    <source>
        <dbReference type="EMBL" id="BAM78823.1"/>
    </source>
</evidence>
<feature type="transmembrane region" description="Helical" evidence="15">
    <location>
        <begin position="231"/>
        <end position="256"/>
    </location>
</feature>
<organism evidence="16 17">
    <name type="scientific">Cyanidioschyzon merolae (strain NIES-3377 / 10D)</name>
    <name type="common">Unicellular red alga</name>
    <dbReference type="NCBI Taxonomy" id="280699"/>
    <lineage>
        <taxon>Eukaryota</taxon>
        <taxon>Rhodophyta</taxon>
        <taxon>Bangiophyceae</taxon>
        <taxon>Cyanidiales</taxon>
        <taxon>Cyanidiaceae</taxon>
        <taxon>Cyanidioschyzon</taxon>
    </lineage>
</organism>
<feature type="topological domain" description="Cytoplasmic" evidence="14">
    <location>
        <begin position="260"/>
        <end position="311"/>
    </location>
</feature>
<dbReference type="GO" id="GO:0004608">
    <property type="term" value="F:phosphatidylethanolamine N-methyltransferase activity"/>
    <property type="evidence" value="ECO:0007669"/>
    <property type="project" value="UniProtKB-UniRule"/>
</dbReference>
<dbReference type="AlphaFoldDB" id="M1VEC3"/>
<keyword evidence="4 14" id="KW-0489">Methyltransferase</keyword>
<feature type="transmembrane region" description="Helical" evidence="15">
    <location>
        <begin position="90"/>
        <end position="108"/>
    </location>
</feature>
<dbReference type="KEGG" id="cme:CYME_CMA134C"/>
<dbReference type="PANTHER" id="PTHR15458">
    <property type="entry name" value="PHOSPHATIDYLETHANOLAMINE N-METHYLTRANSFERASE"/>
    <property type="match status" value="1"/>
</dbReference>
<feature type="transmembrane region" description="Helical" evidence="15">
    <location>
        <begin position="169"/>
        <end position="189"/>
    </location>
</feature>
<keyword evidence="6 14" id="KW-0949">S-adenosyl-L-methionine</keyword>
<evidence type="ECO:0000256" key="2">
    <source>
        <dbReference type="ARBA" id="ARBA00005189"/>
    </source>
</evidence>
<dbReference type="HAMAP" id="MF_03216">
    <property type="entry name" value="PLMT"/>
    <property type="match status" value="1"/>
</dbReference>
<evidence type="ECO:0000256" key="5">
    <source>
        <dbReference type="ARBA" id="ARBA00022679"/>
    </source>
</evidence>
<reference evidence="16 17" key="1">
    <citation type="journal article" date="2004" name="Nature">
        <title>Genome sequence of the ultrasmall unicellular red alga Cyanidioschyzon merolae 10D.</title>
        <authorList>
            <person name="Matsuzaki M."/>
            <person name="Misumi O."/>
            <person name="Shin-i T."/>
            <person name="Maruyama S."/>
            <person name="Takahara M."/>
            <person name="Miyagishima S."/>
            <person name="Mori T."/>
            <person name="Nishida K."/>
            <person name="Yagisawa F."/>
            <person name="Nishida K."/>
            <person name="Yoshida Y."/>
            <person name="Nishimura Y."/>
            <person name="Nakao S."/>
            <person name="Kobayashi T."/>
            <person name="Momoyama Y."/>
            <person name="Higashiyama T."/>
            <person name="Minoda A."/>
            <person name="Sano M."/>
            <person name="Nomoto H."/>
            <person name="Oishi K."/>
            <person name="Hayashi H."/>
            <person name="Ohta F."/>
            <person name="Nishizaka S."/>
            <person name="Haga S."/>
            <person name="Miura S."/>
            <person name="Morishita T."/>
            <person name="Kabeya Y."/>
            <person name="Terasawa K."/>
            <person name="Suzuki Y."/>
            <person name="Ishii Y."/>
            <person name="Asakawa S."/>
            <person name="Takano H."/>
            <person name="Ohta N."/>
            <person name="Kuroiwa H."/>
            <person name="Tanaka K."/>
            <person name="Shimizu N."/>
            <person name="Sugano S."/>
            <person name="Sato N."/>
            <person name="Nozaki H."/>
            <person name="Ogasawara N."/>
            <person name="Kohara Y."/>
            <person name="Kuroiwa T."/>
        </authorList>
    </citation>
    <scope>NUCLEOTIDE SEQUENCE [LARGE SCALE GENOMIC DNA]</scope>
    <source>
        <strain evidence="16 17">10D</strain>
    </source>
</reference>
<dbReference type="OMA" id="TAMIYNE"/>
<dbReference type="GO" id="GO:0032259">
    <property type="term" value="P:methylation"/>
    <property type="evidence" value="ECO:0007669"/>
    <property type="project" value="UniProtKB-KW"/>
</dbReference>
<evidence type="ECO:0000256" key="15">
    <source>
        <dbReference type="SAM" id="Phobius"/>
    </source>
</evidence>